<dbReference type="RefSeq" id="XP_051362300.1">
    <property type="nucleotide sequence ID" value="XM_051506281.1"/>
</dbReference>
<dbReference type="Pfam" id="PF13523">
    <property type="entry name" value="Acetyltransf_8"/>
    <property type="match status" value="1"/>
</dbReference>
<dbReference type="Gene3D" id="3.40.630.30">
    <property type="match status" value="1"/>
</dbReference>
<reference evidence="3" key="2">
    <citation type="submission" date="2022-07" db="EMBL/GenBank/DDBJ databases">
        <authorList>
            <person name="Goncalves M.F.M."/>
            <person name="Hilario S."/>
            <person name="Van De Peer Y."/>
            <person name="Esteves A.C."/>
            <person name="Alves A."/>
        </authorList>
    </citation>
    <scope>NUCLEOTIDE SEQUENCE</scope>
    <source>
        <strain evidence="3">MUM 19.33</strain>
    </source>
</reference>
<feature type="compositionally biased region" description="Polar residues" evidence="2">
    <location>
        <begin position="800"/>
        <end position="810"/>
    </location>
</feature>
<reference evidence="3" key="1">
    <citation type="journal article" date="2021" name="J Fungi (Basel)">
        <title>Genomic and Metabolomic Analyses of the Marine Fungus Emericellopsis cladophorae: Insights into Saltwater Adaptability Mechanisms and Its Biosynthetic Potential.</title>
        <authorList>
            <person name="Goncalves M.F.M."/>
            <person name="Hilario S."/>
            <person name="Van de Peer Y."/>
            <person name="Esteves A.C."/>
            <person name="Alves A."/>
        </authorList>
    </citation>
    <scope>NUCLEOTIDE SEQUENCE</scope>
    <source>
        <strain evidence="3">MUM 19.33</strain>
    </source>
</reference>
<feature type="region of interest" description="Disordered" evidence="2">
    <location>
        <begin position="651"/>
        <end position="727"/>
    </location>
</feature>
<feature type="compositionally biased region" description="Low complexity" evidence="2">
    <location>
        <begin position="224"/>
        <end position="237"/>
    </location>
</feature>
<gene>
    <name evidence="3" type="ORF">J7T54_001406</name>
</gene>
<feature type="region of interest" description="Disordered" evidence="2">
    <location>
        <begin position="596"/>
        <end position="622"/>
    </location>
</feature>
<comment type="caution">
    <text evidence="3">The sequence shown here is derived from an EMBL/GenBank/DDBJ whole genome shotgun (WGS) entry which is preliminary data.</text>
</comment>
<sequence>MASQPTMRLPDGQTFTTMAIFGGVGFKSHELNSNHHHAFPAGWTIILHTEGPEDDANAVGNNDDYLPASLRAPRNVHPFKKPTLNQDALFISSISNPSSSEFKPAASPTRQIAMMLWVTLYWYFHQPEPPLHLDSEASKGTPDAAKPKGEWIVHVKRDGVLRSKNLIPKLERMGLIASHNTSVGTSLDDNGDEWSDMFVSRRMFWQIPGRQFLFTLAPNRSLASYPGSPAGSRSASPTRTEPPHGAHHRQTHSQSPLPTSTRAEFDLPGGPIPTTMLQSSGHPTGPFFSTSHLPTYYPPPPLQYTFTNGTRHPLRPKPVRMGETFYSRFVPSVGQYISFRVASASPKPVPHLGPVGPKPPQHSHLCTLSDTSLMQMWMANPRVKKFWGEYHPQFLNSALSQTHSFPVIGLWDGVPFGYFEIYWVKEDILGRHLGSEADDWDRGLHVFIGEEWARGRVSAWLTGLVHWCLTADPRTMNVVLEPRVDNERFLKHLDACGFAKEKKVSFPHKQSWRCEQDVESSANATAPILQRDQLTEQANGSLRTSKKRSASEASLSDYESDGSRSGVEPPAKRIMKLLRPDPPDELLHKIGTMPYLGKRKERTPSVSSDGATDMEGSQGHTTRRVVNLCRANNGDEDEGLFATGAPEIVEGAIRYPPPPALQDPSADKLQSPPIEAEDNEEDQTTSVASDESVSVAGEAESNDAYSDREEAEPCTTGSDSDPTFRLDGTKSALGDVAADLNAPDFLASFAQDVGASPEPCHQSTATSGEGKAGEKSGCVSPKQDLINHKDASQKPLNRVGSPSSPDAQTALQRLTQKVEQLTRSLQLDVQNNGGQAQVPTLPLSDSAGIDRIPESHESAPERSAATPDNEDIGSTAIGKTYCLEYDAESEDEAGTPKATGQEIEAEALTGSDDADVSSPVASELSTDSFALSEDVTGDRCDAAAFSMASYALDNDPKIGGTLLVDDESGDMGALGTDIMISGTGDQRWELYDFIPRSPSTPTERSIVPMDYKTRRCSEESSGQSTVVAYRGGSSCLSVTGQSRSIVSIADVWMLDIDDPDIGLHERENFMYIWH</sequence>
<dbReference type="OrthoDB" id="448427at2759"/>
<evidence type="ECO:0000313" key="4">
    <source>
        <dbReference type="Proteomes" id="UP001055219"/>
    </source>
</evidence>
<dbReference type="SUPFAM" id="SSF55729">
    <property type="entry name" value="Acyl-CoA N-acyltransferases (Nat)"/>
    <property type="match status" value="1"/>
</dbReference>
<feature type="region of interest" description="Disordered" evidence="2">
    <location>
        <begin position="224"/>
        <end position="270"/>
    </location>
</feature>
<evidence type="ECO:0000313" key="3">
    <source>
        <dbReference type="EMBL" id="KAI6781444.1"/>
    </source>
</evidence>
<feature type="region of interest" description="Disordered" evidence="2">
    <location>
        <begin position="522"/>
        <end position="572"/>
    </location>
</feature>
<feature type="compositionally biased region" description="Polar residues" evidence="2">
    <location>
        <begin position="252"/>
        <end position="262"/>
    </location>
</feature>
<protein>
    <submittedName>
        <fullName evidence="3">Lysine N-acyltransferase-like protein</fullName>
    </submittedName>
</protein>
<accession>A0A9Q0BEP2</accession>
<dbReference type="AlphaFoldDB" id="A0A9Q0BEP2"/>
<name>A0A9Q0BEP2_9HYPO</name>
<evidence type="ECO:0000256" key="2">
    <source>
        <dbReference type="SAM" id="MobiDB-lite"/>
    </source>
</evidence>
<dbReference type="InterPro" id="IPR016181">
    <property type="entry name" value="Acyl_CoA_acyltransferase"/>
</dbReference>
<dbReference type="Proteomes" id="UP001055219">
    <property type="component" value="Unassembled WGS sequence"/>
</dbReference>
<dbReference type="PANTHER" id="PTHR31438">
    <property type="entry name" value="LYSINE N-ACYLTRANSFERASE C17G9.06C-RELATED"/>
    <property type="match status" value="1"/>
</dbReference>
<dbReference type="PANTHER" id="PTHR31438:SF1">
    <property type="entry name" value="LYSINE N-ACYLTRANSFERASE C17G9.06C-RELATED"/>
    <property type="match status" value="1"/>
</dbReference>
<feature type="region of interest" description="Disordered" evidence="2">
    <location>
        <begin position="754"/>
        <end position="810"/>
    </location>
</feature>
<dbReference type="GeneID" id="75827925"/>
<proteinExistence type="inferred from homology"/>
<evidence type="ECO:0000256" key="1">
    <source>
        <dbReference type="ARBA" id="ARBA00009893"/>
    </source>
</evidence>
<keyword evidence="4" id="KW-1185">Reference proteome</keyword>
<dbReference type="GO" id="GO:0016410">
    <property type="term" value="F:N-acyltransferase activity"/>
    <property type="evidence" value="ECO:0007669"/>
    <property type="project" value="TreeGrafter"/>
</dbReference>
<organism evidence="3 4">
    <name type="scientific">Emericellopsis cladophorae</name>
    <dbReference type="NCBI Taxonomy" id="2686198"/>
    <lineage>
        <taxon>Eukaryota</taxon>
        <taxon>Fungi</taxon>
        <taxon>Dikarya</taxon>
        <taxon>Ascomycota</taxon>
        <taxon>Pezizomycotina</taxon>
        <taxon>Sordariomycetes</taxon>
        <taxon>Hypocreomycetidae</taxon>
        <taxon>Hypocreales</taxon>
        <taxon>Bionectriaceae</taxon>
        <taxon>Emericellopsis</taxon>
    </lineage>
</organism>
<feature type="region of interest" description="Disordered" evidence="2">
    <location>
        <begin position="828"/>
        <end position="873"/>
    </location>
</feature>
<feature type="compositionally biased region" description="Basic and acidic residues" evidence="2">
    <location>
        <begin position="851"/>
        <end position="860"/>
    </location>
</feature>
<dbReference type="EMBL" id="JAGIXG020000021">
    <property type="protein sequence ID" value="KAI6781444.1"/>
    <property type="molecule type" value="Genomic_DNA"/>
</dbReference>
<feature type="compositionally biased region" description="Polar residues" evidence="2">
    <location>
        <begin position="828"/>
        <end position="838"/>
    </location>
</feature>
<comment type="similarity">
    <text evidence="1">Belongs to the lysine N-acyltransferase MbtK family.</text>
</comment>